<organism evidence="2 3">
    <name type="scientific">Anaeroglobus geminatus F0357</name>
    <dbReference type="NCBI Taxonomy" id="861450"/>
    <lineage>
        <taxon>Bacteria</taxon>
        <taxon>Bacillati</taxon>
        <taxon>Bacillota</taxon>
        <taxon>Negativicutes</taxon>
        <taxon>Veillonellales</taxon>
        <taxon>Veillonellaceae</taxon>
        <taxon>Anaeroglobus</taxon>
    </lineage>
</organism>
<evidence type="ECO:0000313" key="2">
    <source>
        <dbReference type="EMBL" id="EHM43114.1"/>
    </source>
</evidence>
<dbReference type="GO" id="GO:0009378">
    <property type="term" value="F:four-way junction helicase activity"/>
    <property type="evidence" value="ECO:0007669"/>
    <property type="project" value="InterPro"/>
</dbReference>
<dbReference type="Pfam" id="PF05491">
    <property type="entry name" value="WHD_RuvB"/>
    <property type="match status" value="1"/>
</dbReference>
<dbReference type="GO" id="GO:0006310">
    <property type="term" value="P:DNA recombination"/>
    <property type="evidence" value="ECO:0007669"/>
    <property type="project" value="InterPro"/>
</dbReference>
<keyword evidence="2" id="KW-0067">ATP-binding</keyword>
<dbReference type="GO" id="GO:0005524">
    <property type="term" value="F:ATP binding"/>
    <property type="evidence" value="ECO:0007669"/>
    <property type="project" value="InterPro"/>
</dbReference>
<feature type="domain" description="RuvB winged helix C-terminal" evidence="1">
    <location>
        <begin position="2"/>
        <end position="32"/>
    </location>
</feature>
<dbReference type="AlphaFoldDB" id="G9YFE7"/>
<comment type="caution">
    <text evidence="2">The sequence shown here is derived from an EMBL/GenBank/DDBJ whole genome shotgun (WGS) entry which is preliminary data.</text>
</comment>
<dbReference type="SUPFAM" id="SSF46785">
    <property type="entry name" value="Winged helix' DNA-binding domain"/>
    <property type="match status" value="1"/>
</dbReference>
<sequence>MEDVYEPFLMQLGFLNRTPRGRVVTAAAYKHLGMPAPMNGDDGKGQALF</sequence>
<evidence type="ECO:0000259" key="1">
    <source>
        <dbReference type="Pfam" id="PF05491"/>
    </source>
</evidence>
<evidence type="ECO:0000313" key="3">
    <source>
        <dbReference type="Proteomes" id="UP000005481"/>
    </source>
</evidence>
<dbReference type="eggNOG" id="COG2255">
    <property type="taxonomic scope" value="Bacteria"/>
</dbReference>
<dbReference type="PATRIC" id="fig|861450.3.peg.342"/>
<gene>
    <name evidence="2" type="ORF">HMPREF0080_00359</name>
</gene>
<dbReference type="HOGENOM" id="CLU_3131642_0_0_9"/>
<dbReference type="InterPro" id="IPR036390">
    <property type="entry name" value="WH_DNA-bd_sf"/>
</dbReference>
<keyword evidence="2" id="KW-0547">Nucleotide-binding</keyword>
<dbReference type="Gene3D" id="1.10.10.10">
    <property type="entry name" value="Winged helix-like DNA-binding domain superfamily/Winged helix DNA-binding domain"/>
    <property type="match status" value="1"/>
</dbReference>
<dbReference type="InterPro" id="IPR008823">
    <property type="entry name" value="RuvB_wg_C"/>
</dbReference>
<proteinExistence type="predicted"/>
<accession>G9YFE7</accession>
<dbReference type="GO" id="GO:0003677">
    <property type="term" value="F:DNA binding"/>
    <property type="evidence" value="ECO:0007669"/>
    <property type="project" value="InterPro"/>
</dbReference>
<keyword evidence="2" id="KW-0347">Helicase</keyword>
<dbReference type="PANTHER" id="PTHR42848">
    <property type="match status" value="1"/>
</dbReference>
<protein>
    <submittedName>
        <fullName evidence="2">Putative Holliday junction DNA helicase ruvB</fullName>
    </submittedName>
</protein>
<keyword evidence="3" id="KW-1185">Reference proteome</keyword>
<dbReference type="EMBL" id="AGCJ01000012">
    <property type="protein sequence ID" value="EHM43114.1"/>
    <property type="molecule type" value="Genomic_DNA"/>
</dbReference>
<dbReference type="Proteomes" id="UP000005481">
    <property type="component" value="Unassembled WGS sequence"/>
</dbReference>
<dbReference type="STRING" id="861450.HMPREF0080_00359"/>
<dbReference type="PANTHER" id="PTHR42848:SF1">
    <property type="entry name" value="HOLLIDAY JUNCTION BRANCH MIGRATION COMPLEX SUBUNIT RUVB"/>
    <property type="match status" value="1"/>
</dbReference>
<reference evidence="2 3" key="1">
    <citation type="submission" date="2011-08" db="EMBL/GenBank/DDBJ databases">
        <authorList>
            <person name="Weinstock G."/>
            <person name="Sodergren E."/>
            <person name="Clifton S."/>
            <person name="Fulton L."/>
            <person name="Fulton B."/>
            <person name="Courtney L."/>
            <person name="Fronick C."/>
            <person name="Harrison M."/>
            <person name="Strong C."/>
            <person name="Farmer C."/>
            <person name="Delahaunty K."/>
            <person name="Markovic C."/>
            <person name="Hall O."/>
            <person name="Minx P."/>
            <person name="Tomlinson C."/>
            <person name="Mitreva M."/>
            <person name="Hou S."/>
            <person name="Chen J."/>
            <person name="Wollam A."/>
            <person name="Pepin K.H."/>
            <person name="Johnson M."/>
            <person name="Bhonagiri V."/>
            <person name="Zhang X."/>
            <person name="Suruliraj S."/>
            <person name="Warren W."/>
            <person name="Chinwalla A."/>
            <person name="Mardis E.R."/>
            <person name="Wilson R.K."/>
        </authorList>
    </citation>
    <scope>NUCLEOTIDE SEQUENCE [LARGE SCALE GENOMIC DNA]</scope>
    <source>
        <strain evidence="2 3">F0357</strain>
    </source>
</reference>
<dbReference type="InterPro" id="IPR004605">
    <property type="entry name" value="DNA_helicase_Holl-junc_RuvB"/>
</dbReference>
<name>G9YFE7_9FIRM</name>
<dbReference type="GO" id="GO:0006281">
    <property type="term" value="P:DNA repair"/>
    <property type="evidence" value="ECO:0007669"/>
    <property type="project" value="InterPro"/>
</dbReference>
<dbReference type="InterPro" id="IPR036388">
    <property type="entry name" value="WH-like_DNA-bd_sf"/>
</dbReference>
<keyword evidence="2" id="KW-0378">Hydrolase</keyword>